<dbReference type="PROSITE" id="PS51900">
    <property type="entry name" value="CB"/>
    <property type="match status" value="1"/>
</dbReference>
<dbReference type="NCBIfam" id="TIGR02225">
    <property type="entry name" value="recomb_XerD"/>
    <property type="match status" value="1"/>
</dbReference>
<evidence type="ECO:0000256" key="3">
    <source>
        <dbReference type="ARBA" id="ARBA00022490"/>
    </source>
</evidence>
<proteinExistence type="inferred from homology"/>
<sequence length="330" mass="35764">MARRGAELLPEAVPGLRGPAADYLAHLELERGLSRNTLDAYARDLGRYLTWLTAQDARDYTAVTPEDLRTFVAGLADTGLAVRSRSRITVAVRRLHAFLHAEGLTGTDPGVDVRPPSATERLPKALSIAEVESLLATVVGDSAAELRSRALLELLYATGARISETVGLDIDDLDLEHRIVRLYGKGSKERLVPLGAHAARALDAWLVRGRPQMSAARAAGSEGAARGRSGDPERRQRAGAVFLNQRGGRLSRQSAWQTIRTAAERAGLAAHASPHTFRHSFATHLLEGGADIRVVQELLGHSSVTTTQIYTRVTSETLREVYATSHPRAR</sequence>
<dbReference type="InterPro" id="IPR023009">
    <property type="entry name" value="Tyrosine_recombinase_XerC/XerD"/>
</dbReference>
<evidence type="ECO:0000256" key="9">
    <source>
        <dbReference type="ARBA" id="ARBA00023306"/>
    </source>
</evidence>
<dbReference type="InterPro" id="IPR002104">
    <property type="entry name" value="Integrase_catalytic"/>
</dbReference>
<dbReference type="InterPro" id="IPR011010">
    <property type="entry name" value="DNA_brk_join_enz"/>
</dbReference>
<evidence type="ECO:0000259" key="11">
    <source>
        <dbReference type="PROSITE" id="PS51898"/>
    </source>
</evidence>
<dbReference type="RefSeq" id="WP_137320015.1">
    <property type="nucleotide sequence ID" value="NZ_BAABGL010000034.1"/>
</dbReference>
<evidence type="ECO:0000256" key="1">
    <source>
        <dbReference type="ARBA" id="ARBA00004496"/>
    </source>
</evidence>
<feature type="domain" description="Tyr recombinase" evidence="11">
    <location>
        <begin position="121"/>
        <end position="323"/>
    </location>
</feature>
<dbReference type="PANTHER" id="PTHR30349:SF81">
    <property type="entry name" value="TYROSINE RECOMBINASE XERC"/>
    <property type="match status" value="1"/>
</dbReference>
<comment type="caution">
    <text evidence="13">The sequence shown here is derived from an EMBL/GenBank/DDBJ whole genome shotgun (WGS) entry which is preliminary data.</text>
</comment>
<organism evidence="13 14">
    <name type="scientific">Brevibacterium pityocampae</name>
    <dbReference type="NCBI Taxonomy" id="506594"/>
    <lineage>
        <taxon>Bacteria</taxon>
        <taxon>Bacillati</taxon>
        <taxon>Actinomycetota</taxon>
        <taxon>Actinomycetes</taxon>
        <taxon>Micrococcales</taxon>
        <taxon>Brevibacteriaceae</taxon>
        <taxon>Brevibacterium</taxon>
    </lineage>
</organism>
<comment type="similarity">
    <text evidence="10">Belongs to the 'phage' integrase family. XerC subfamily.</text>
</comment>
<evidence type="ECO:0000313" key="13">
    <source>
        <dbReference type="EMBL" id="GAA4394755.1"/>
    </source>
</evidence>
<dbReference type="PANTHER" id="PTHR30349">
    <property type="entry name" value="PHAGE INTEGRASE-RELATED"/>
    <property type="match status" value="1"/>
</dbReference>
<dbReference type="InterPro" id="IPR010998">
    <property type="entry name" value="Integrase_recombinase_N"/>
</dbReference>
<dbReference type="Gene3D" id="1.10.150.130">
    <property type="match status" value="1"/>
</dbReference>
<feature type="active site" evidence="10">
    <location>
        <position position="275"/>
    </location>
</feature>
<evidence type="ECO:0000256" key="6">
    <source>
        <dbReference type="ARBA" id="ARBA00022908"/>
    </source>
</evidence>
<dbReference type="Pfam" id="PF02899">
    <property type="entry name" value="Phage_int_SAM_1"/>
    <property type="match status" value="1"/>
</dbReference>
<protein>
    <recommendedName>
        <fullName evidence="10">Tyrosine recombinase XerC</fullName>
    </recommendedName>
</protein>
<evidence type="ECO:0000256" key="2">
    <source>
        <dbReference type="ARBA" id="ARBA00010450"/>
    </source>
</evidence>
<comment type="function">
    <text evidence="10">Site-specific tyrosine recombinase, which acts by catalyzing the cutting and rejoining of the recombining DNA molecules. The XerC-XerD complex is essential to convert dimers of the bacterial chromosome into monomers to permit their segregation at cell division. It also contributes to the segregational stability of plasmids.</text>
</comment>
<evidence type="ECO:0000256" key="8">
    <source>
        <dbReference type="ARBA" id="ARBA00023172"/>
    </source>
</evidence>
<dbReference type="HAMAP" id="MF_01808">
    <property type="entry name" value="Recomb_XerC_XerD"/>
    <property type="match status" value="1"/>
</dbReference>
<dbReference type="Pfam" id="PF00589">
    <property type="entry name" value="Phage_integrase"/>
    <property type="match status" value="1"/>
</dbReference>
<dbReference type="NCBIfam" id="NF001399">
    <property type="entry name" value="PRK00283.1"/>
    <property type="match status" value="1"/>
</dbReference>
<dbReference type="CDD" id="cd00798">
    <property type="entry name" value="INT_XerDC_C"/>
    <property type="match status" value="1"/>
</dbReference>
<dbReference type="Proteomes" id="UP001500642">
    <property type="component" value="Unassembled WGS sequence"/>
</dbReference>
<comment type="subunit">
    <text evidence="10">Forms a cyclic heterotetrameric complex composed of two molecules of XerC and two molecules of XerD.</text>
</comment>
<dbReference type="InterPro" id="IPR044068">
    <property type="entry name" value="CB"/>
</dbReference>
<comment type="similarity">
    <text evidence="2">Belongs to the 'phage' integrase family. XerD subfamily.</text>
</comment>
<accession>A0ABP8JRT1</accession>
<feature type="active site" evidence="10">
    <location>
        <position position="185"/>
    </location>
</feature>
<dbReference type="InterPro" id="IPR013762">
    <property type="entry name" value="Integrase-like_cat_sf"/>
</dbReference>
<evidence type="ECO:0000256" key="10">
    <source>
        <dbReference type="HAMAP-Rule" id="MF_01808"/>
    </source>
</evidence>
<dbReference type="InterPro" id="IPR004107">
    <property type="entry name" value="Integrase_SAM-like_N"/>
</dbReference>
<keyword evidence="5 10" id="KW-0159">Chromosome partition</keyword>
<evidence type="ECO:0000259" key="12">
    <source>
        <dbReference type="PROSITE" id="PS51900"/>
    </source>
</evidence>
<dbReference type="EMBL" id="BAABGL010000034">
    <property type="protein sequence ID" value="GAA4394755.1"/>
    <property type="molecule type" value="Genomic_DNA"/>
</dbReference>
<dbReference type="InterPro" id="IPR011932">
    <property type="entry name" value="Recomb_XerD"/>
</dbReference>
<keyword evidence="7 10" id="KW-0238">DNA-binding</keyword>
<feature type="active site" description="O-(3'-phospho-DNA)-tyrosine intermediate" evidence="10">
    <location>
        <position position="310"/>
    </location>
</feature>
<reference evidence="14" key="1">
    <citation type="journal article" date="2019" name="Int. J. Syst. Evol. Microbiol.">
        <title>The Global Catalogue of Microorganisms (GCM) 10K type strain sequencing project: providing services to taxonomists for standard genome sequencing and annotation.</title>
        <authorList>
            <consortium name="The Broad Institute Genomics Platform"/>
            <consortium name="The Broad Institute Genome Sequencing Center for Infectious Disease"/>
            <person name="Wu L."/>
            <person name="Ma J."/>
        </authorList>
    </citation>
    <scope>NUCLEOTIDE SEQUENCE [LARGE SCALE GENOMIC DNA]</scope>
    <source>
        <strain evidence="14">JCM 17808</strain>
    </source>
</reference>
<evidence type="ECO:0000256" key="5">
    <source>
        <dbReference type="ARBA" id="ARBA00022829"/>
    </source>
</evidence>
<keyword evidence="9 10" id="KW-0131">Cell cycle</keyword>
<keyword evidence="6 10" id="KW-0229">DNA integration</keyword>
<comment type="subcellular location">
    <subcellularLocation>
        <location evidence="1 10">Cytoplasm</location>
    </subcellularLocation>
</comment>
<feature type="domain" description="Core-binding (CB)" evidence="12">
    <location>
        <begin position="14"/>
        <end position="100"/>
    </location>
</feature>
<dbReference type="InterPro" id="IPR050090">
    <property type="entry name" value="Tyrosine_recombinase_XerCD"/>
</dbReference>
<feature type="active site" evidence="10">
    <location>
        <position position="301"/>
    </location>
</feature>
<keyword evidence="14" id="KW-1185">Reference proteome</keyword>
<name>A0ABP8JRT1_9MICO</name>
<keyword evidence="3 10" id="KW-0963">Cytoplasm</keyword>
<feature type="active site" evidence="10">
    <location>
        <position position="278"/>
    </location>
</feature>
<dbReference type="Gene3D" id="1.10.443.10">
    <property type="entry name" value="Intergrase catalytic core"/>
    <property type="match status" value="1"/>
</dbReference>
<keyword evidence="8 10" id="KW-0233">DNA recombination</keyword>
<evidence type="ECO:0000256" key="4">
    <source>
        <dbReference type="ARBA" id="ARBA00022618"/>
    </source>
</evidence>
<keyword evidence="4 10" id="KW-0132">Cell division</keyword>
<gene>
    <name evidence="13" type="primary">xerD</name>
    <name evidence="10" type="synonym">xerC</name>
    <name evidence="13" type="ORF">GCM10023167_24490</name>
</gene>
<evidence type="ECO:0000313" key="14">
    <source>
        <dbReference type="Proteomes" id="UP001500642"/>
    </source>
</evidence>
<evidence type="ECO:0000256" key="7">
    <source>
        <dbReference type="ARBA" id="ARBA00023125"/>
    </source>
</evidence>
<feature type="active site" evidence="10">
    <location>
        <position position="161"/>
    </location>
</feature>
<dbReference type="SUPFAM" id="SSF56349">
    <property type="entry name" value="DNA breaking-rejoining enzymes"/>
    <property type="match status" value="1"/>
</dbReference>
<dbReference type="PROSITE" id="PS51898">
    <property type="entry name" value="TYR_RECOMBINASE"/>
    <property type="match status" value="1"/>
</dbReference>